<dbReference type="PANTHER" id="PTHR37461:SF1">
    <property type="entry name" value="ANTI-SIGMA-K FACTOR RSKA"/>
    <property type="match status" value="1"/>
</dbReference>
<dbReference type="InterPro" id="IPR041916">
    <property type="entry name" value="Anti_sigma_zinc_sf"/>
</dbReference>
<evidence type="ECO:0000256" key="7">
    <source>
        <dbReference type="ARBA" id="ARBA00029829"/>
    </source>
</evidence>
<dbReference type="InterPro" id="IPR018764">
    <property type="entry name" value="RskA_C"/>
</dbReference>
<evidence type="ECO:0000256" key="2">
    <source>
        <dbReference type="ARBA" id="ARBA00004236"/>
    </source>
</evidence>
<evidence type="ECO:0000256" key="4">
    <source>
        <dbReference type="ARBA" id="ARBA00022692"/>
    </source>
</evidence>
<dbReference type="GO" id="GO:0006417">
    <property type="term" value="P:regulation of translation"/>
    <property type="evidence" value="ECO:0007669"/>
    <property type="project" value="TreeGrafter"/>
</dbReference>
<evidence type="ECO:0000256" key="9">
    <source>
        <dbReference type="SAM" id="Phobius"/>
    </source>
</evidence>
<dbReference type="RefSeq" id="WP_073549650.1">
    <property type="nucleotide sequence ID" value="NZ_CAWMVK010000043.1"/>
</dbReference>
<dbReference type="GO" id="GO:0005886">
    <property type="term" value="C:plasma membrane"/>
    <property type="evidence" value="ECO:0007669"/>
    <property type="project" value="UniProtKB-SubCell"/>
</dbReference>
<gene>
    <name evidence="11" type="ORF">NIES1031_12170</name>
</gene>
<evidence type="ECO:0000256" key="8">
    <source>
        <dbReference type="ARBA" id="ARBA00030803"/>
    </source>
</evidence>
<comment type="subcellular location">
    <subcellularLocation>
        <location evidence="2">Cell membrane</location>
    </subcellularLocation>
    <subcellularLocation>
        <location evidence="1">Membrane</location>
        <topology evidence="1">Single-pass membrane protein</topology>
    </subcellularLocation>
</comment>
<feature type="domain" description="Anti-sigma K factor RskA C-terminal" evidence="10">
    <location>
        <begin position="96"/>
        <end position="235"/>
    </location>
</feature>
<keyword evidence="6 9" id="KW-0472">Membrane</keyword>
<evidence type="ECO:0000259" key="10">
    <source>
        <dbReference type="Pfam" id="PF10099"/>
    </source>
</evidence>
<dbReference type="STRING" id="247279.NIES1031_12170"/>
<evidence type="ECO:0000256" key="5">
    <source>
        <dbReference type="ARBA" id="ARBA00022989"/>
    </source>
</evidence>
<evidence type="ECO:0000256" key="6">
    <source>
        <dbReference type="ARBA" id="ARBA00023136"/>
    </source>
</evidence>
<name>A0A1U7HQF3_9CHRO</name>
<keyword evidence="5 9" id="KW-1133">Transmembrane helix</keyword>
<dbReference type="Proteomes" id="UP000185984">
    <property type="component" value="Unassembled WGS sequence"/>
</dbReference>
<keyword evidence="12" id="KW-1185">Reference proteome</keyword>
<keyword evidence="4 9" id="KW-0812">Transmembrane</keyword>
<dbReference type="Gene3D" id="1.10.10.1320">
    <property type="entry name" value="Anti-sigma factor, zinc-finger domain"/>
    <property type="match status" value="1"/>
</dbReference>
<keyword evidence="3" id="KW-1003">Cell membrane</keyword>
<dbReference type="EMBL" id="MRCC01000009">
    <property type="protein sequence ID" value="OKH25764.1"/>
    <property type="molecule type" value="Genomic_DNA"/>
</dbReference>
<evidence type="ECO:0000313" key="11">
    <source>
        <dbReference type="EMBL" id="OKH25764.1"/>
    </source>
</evidence>
<dbReference type="GO" id="GO:0016989">
    <property type="term" value="F:sigma factor antagonist activity"/>
    <property type="evidence" value="ECO:0007669"/>
    <property type="project" value="TreeGrafter"/>
</dbReference>
<dbReference type="PANTHER" id="PTHR37461">
    <property type="entry name" value="ANTI-SIGMA-K FACTOR RSKA"/>
    <property type="match status" value="1"/>
</dbReference>
<evidence type="ECO:0000256" key="1">
    <source>
        <dbReference type="ARBA" id="ARBA00004167"/>
    </source>
</evidence>
<dbReference type="Pfam" id="PF10099">
    <property type="entry name" value="RskA_C"/>
    <property type="match status" value="1"/>
</dbReference>
<comment type="caution">
    <text evidence="11">The sequence shown here is derived from an EMBL/GenBank/DDBJ whole genome shotgun (WGS) entry which is preliminary data.</text>
</comment>
<proteinExistence type="predicted"/>
<evidence type="ECO:0000256" key="3">
    <source>
        <dbReference type="ARBA" id="ARBA00022475"/>
    </source>
</evidence>
<dbReference type="AlphaFoldDB" id="A0A1U7HQF3"/>
<reference evidence="11 12" key="1">
    <citation type="submission" date="2016-11" db="EMBL/GenBank/DDBJ databases">
        <title>Draft Genome Sequences of Nine Cyanobacterial Strains from Diverse Habitats.</title>
        <authorList>
            <person name="Zhu T."/>
            <person name="Hou S."/>
            <person name="Lu X."/>
            <person name="Hess W.R."/>
        </authorList>
    </citation>
    <scope>NUCLEOTIDE SEQUENCE [LARGE SCALE GENOMIC DNA]</scope>
    <source>
        <strain evidence="11 12">5.2 s.c.1</strain>
    </source>
</reference>
<evidence type="ECO:0000313" key="12">
    <source>
        <dbReference type="Proteomes" id="UP000185984"/>
    </source>
</evidence>
<dbReference type="InterPro" id="IPR051474">
    <property type="entry name" value="Anti-sigma-K/W_factor"/>
</dbReference>
<protein>
    <recommendedName>
        <fullName evidence="8">Regulator of SigK</fullName>
    </recommendedName>
    <alternativeName>
        <fullName evidence="7">Sigma-K anti-sigma factor RskA</fullName>
    </alternativeName>
</protein>
<organism evidence="11 12">
    <name type="scientific">Chroogloeocystis siderophila 5.2 s.c.1</name>
    <dbReference type="NCBI Taxonomy" id="247279"/>
    <lineage>
        <taxon>Bacteria</taxon>
        <taxon>Bacillati</taxon>
        <taxon>Cyanobacteriota</taxon>
        <taxon>Cyanophyceae</taxon>
        <taxon>Oscillatoriophycideae</taxon>
        <taxon>Chroococcales</taxon>
        <taxon>Chroococcaceae</taxon>
        <taxon>Chroogloeocystis</taxon>
    </lineage>
</organism>
<dbReference type="OrthoDB" id="421181at2"/>
<feature type="transmembrane region" description="Helical" evidence="9">
    <location>
        <begin position="90"/>
        <end position="115"/>
    </location>
</feature>
<sequence length="247" mass="26941">MVWSMPSEQLQLLIAGYVLGDLSPEEMTEFEQLLANDAAIAQEVAKMQKALEITYAPPEVAPPRYLRTSILDANKHQSKRLSRARPQRSFSWFQAMGVAAAVLIVALGMSNYLLWRSLQIQAEVQQSEPLTFALQAQDANVSASATLKVNPSTLEAELIAQNLPALPPGKVYALWTVLQQGAPVTTDDKNAVLTAVFRVDANGNALENIEVPQIYRNKDLVAAVAITVEDASAPQRHEGTPVLIVKV</sequence>
<accession>A0A1U7HQF3</accession>